<sequence length="225" mass="24891">MGWLSGWRRRCGSVVTHGAWEGWRKGGGAADKVVGGELGTRRSWTGGSKEAKGRFTTMACGREGGGDLQWTDKGRRRGEALLSHQEGKLSESLMGTHDRLRPDLGWMKKLQQILGRKHQRNLHAIYVLHPTLGLRATILALQMFVDGEFHPSIFRSIAMFVWPGGMGAGRLDPTMIRRQSRVERCFATQNAPSEHSFGPQLELPCFVVAVQNGLPGRYAAVLDSL</sequence>
<proteinExistence type="predicted"/>
<accession>A0ABR2MYD5</accession>
<reference evidence="2 3" key="1">
    <citation type="journal article" date="2022" name="Nat. Plants">
        <title>Genomes of leafy and leafless Platanthera orchids illuminate the evolution of mycoheterotrophy.</title>
        <authorList>
            <person name="Li M.H."/>
            <person name="Liu K.W."/>
            <person name="Li Z."/>
            <person name="Lu H.C."/>
            <person name="Ye Q.L."/>
            <person name="Zhang D."/>
            <person name="Wang J.Y."/>
            <person name="Li Y.F."/>
            <person name="Zhong Z.M."/>
            <person name="Liu X."/>
            <person name="Yu X."/>
            <person name="Liu D.K."/>
            <person name="Tu X.D."/>
            <person name="Liu B."/>
            <person name="Hao Y."/>
            <person name="Liao X.Y."/>
            <person name="Jiang Y.T."/>
            <person name="Sun W.H."/>
            <person name="Chen J."/>
            <person name="Chen Y.Q."/>
            <person name="Ai Y."/>
            <person name="Zhai J.W."/>
            <person name="Wu S.S."/>
            <person name="Zhou Z."/>
            <person name="Hsiao Y.Y."/>
            <person name="Wu W.L."/>
            <person name="Chen Y.Y."/>
            <person name="Lin Y.F."/>
            <person name="Hsu J.L."/>
            <person name="Li C.Y."/>
            <person name="Wang Z.W."/>
            <person name="Zhao X."/>
            <person name="Zhong W.Y."/>
            <person name="Ma X.K."/>
            <person name="Ma L."/>
            <person name="Huang J."/>
            <person name="Chen G.Z."/>
            <person name="Huang M.Z."/>
            <person name="Huang L."/>
            <person name="Peng D.H."/>
            <person name="Luo Y.B."/>
            <person name="Zou S.Q."/>
            <person name="Chen S.P."/>
            <person name="Lan S."/>
            <person name="Tsai W.C."/>
            <person name="Van de Peer Y."/>
            <person name="Liu Z.J."/>
        </authorList>
    </citation>
    <scope>NUCLEOTIDE SEQUENCE [LARGE SCALE GENOMIC DNA]</scope>
    <source>
        <strain evidence="2">Lor288</strain>
    </source>
</reference>
<feature type="domain" description="CRAL-TRIO" evidence="1">
    <location>
        <begin position="101"/>
        <end position="148"/>
    </location>
</feature>
<dbReference type="Gene3D" id="3.40.525.10">
    <property type="entry name" value="CRAL-TRIO lipid binding domain"/>
    <property type="match status" value="1"/>
</dbReference>
<dbReference type="EMBL" id="JBBWWR010000003">
    <property type="protein sequence ID" value="KAK8969250.1"/>
    <property type="molecule type" value="Genomic_DNA"/>
</dbReference>
<evidence type="ECO:0000313" key="2">
    <source>
        <dbReference type="EMBL" id="KAK8969250.1"/>
    </source>
</evidence>
<dbReference type="InterPro" id="IPR036865">
    <property type="entry name" value="CRAL-TRIO_dom_sf"/>
</dbReference>
<keyword evidence="3" id="KW-1185">Reference proteome</keyword>
<gene>
    <name evidence="2" type="ORF">KSP40_PGU007882</name>
</gene>
<dbReference type="InterPro" id="IPR001251">
    <property type="entry name" value="CRAL-TRIO_dom"/>
</dbReference>
<organism evidence="2 3">
    <name type="scientific">Platanthera guangdongensis</name>
    <dbReference type="NCBI Taxonomy" id="2320717"/>
    <lineage>
        <taxon>Eukaryota</taxon>
        <taxon>Viridiplantae</taxon>
        <taxon>Streptophyta</taxon>
        <taxon>Embryophyta</taxon>
        <taxon>Tracheophyta</taxon>
        <taxon>Spermatophyta</taxon>
        <taxon>Magnoliopsida</taxon>
        <taxon>Liliopsida</taxon>
        <taxon>Asparagales</taxon>
        <taxon>Orchidaceae</taxon>
        <taxon>Orchidoideae</taxon>
        <taxon>Orchideae</taxon>
        <taxon>Orchidinae</taxon>
        <taxon>Platanthera</taxon>
    </lineage>
</organism>
<comment type="caution">
    <text evidence="2">The sequence shown here is derived from an EMBL/GenBank/DDBJ whole genome shotgun (WGS) entry which is preliminary data.</text>
</comment>
<name>A0ABR2MYD5_9ASPA</name>
<dbReference type="Pfam" id="PF13716">
    <property type="entry name" value="CRAL_TRIO_2"/>
    <property type="match status" value="1"/>
</dbReference>
<evidence type="ECO:0000313" key="3">
    <source>
        <dbReference type="Proteomes" id="UP001412067"/>
    </source>
</evidence>
<evidence type="ECO:0000259" key="1">
    <source>
        <dbReference type="Pfam" id="PF13716"/>
    </source>
</evidence>
<dbReference type="Proteomes" id="UP001412067">
    <property type="component" value="Unassembled WGS sequence"/>
</dbReference>
<protein>
    <recommendedName>
        <fullName evidence="1">CRAL-TRIO domain-containing protein</fullName>
    </recommendedName>
</protein>